<dbReference type="Gene3D" id="3.40.50.1820">
    <property type="entry name" value="alpha/beta hydrolase"/>
    <property type="match status" value="1"/>
</dbReference>
<evidence type="ECO:0000313" key="3">
    <source>
        <dbReference type="Proteomes" id="UP000093000"/>
    </source>
</evidence>
<dbReference type="PANTHER" id="PTHR45856:SF11">
    <property type="entry name" value="FUNGAL LIPASE-LIKE DOMAIN-CONTAINING PROTEIN"/>
    <property type="match status" value="1"/>
</dbReference>
<dbReference type="PANTHER" id="PTHR45856">
    <property type="entry name" value="ALPHA/BETA-HYDROLASES SUPERFAMILY PROTEIN"/>
    <property type="match status" value="1"/>
</dbReference>
<dbReference type="InterPro" id="IPR029058">
    <property type="entry name" value="AB_hydrolase_fold"/>
</dbReference>
<dbReference type="GO" id="GO:0006629">
    <property type="term" value="P:lipid metabolic process"/>
    <property type="evidence" value="ECO:0007669"/>
    <property type="project" value="InterPro"/>
</dbReference>
<dbReference type="EMBL" id="LUGH01002310">
    <property type="protein sequence ID" value="OBZ80292.1"/>
    <property type="molecule type" value="Genomic_DNA"/>
</dbReference>
<accession>A0A1C7MTY5</accession>
<protein>
    <submittedName>
        <fullName evidence="2">Lipase</fullName>
    </submittedName>
</protein>
<feature type="domain" description="Fungal lipase-type" evidence="1">
    <location>
        <begin position="2"/>
        <end position="103"/>
    </location>
</feature>
<organism evidence="2 3">
    <name type="scientific">Choanephora cucurbitarum</name>
    <dbReference type="NCBI Taxonomy" id="101091"/>
    <lineage>
        <taxon>Eukaryota</taxon>
        <taxon>Fungi</taxon>
        <taxon>Fungi incertae sedis</taxon>
        <taxon>Mucoromycota</taxon>
        <taxon>Mucoromycotina</taxon>
        <taxon>Mucoromycetes</taxon>
        <taxon>Mucorales</taxon>
        <taxon>Mucorineae</taxon>
        <taxon>Choanephoraceae</taxon>
        <taxon>Choanephoroideae</taxon>
        <taxon>Choanephora</taxon>
    </lineage>
</organism>
<evidence type="ECO:0000313" key="2">
    <source>
        <dbReference type="EMBL" id="OBZ80292.1"/>
    </source>
</evidence>
<dbReference type="SUPFAM" id="SSF53474">
    <property type="entry name" value="alpha/beta-Hydrolases"/>
    <property type="match status" value="1"/>
</dbReference>
<comment type="caution">
    <text evidence="2">The sequence shown here is derived from an EMBL/GenBank/DDBJ whole genome shotgun (WGS) entry which is preliminary data.</text>
</comment>
<dbReference type="InParanoid" id="A0A1C7MTY5"/>
<name>A0A1C7MTY5_9FUNG</name>
<dbReference type="OrthoDB" id="438440at2759"/>
<evidence type="ECO:0000259" key="1">
    <source>
        <dbReference type="Pfam" id="PF01764"/>
    </source>
</evidence>
<dbReference type="CDD" id="cd00519">
    <property type="entry name" value="Lipase_3"/>
    <property type="match status" value="1"/>
</dbReference>
<sequence length="160" mass="17285">IGFSDAIKDSVGTYYPILKAQLDANPDYKILVTGHSLGGALAVLGGMDLTQRDKRITSSNLKIFTYGGPRVGNKAFANYVVNSKVPVFRSVNKSDPIPQSPPPTVGFVHPGVEAWKKVTGNVQICNTPLESNQCSSSAGMFAFNMMDHMQYYDIGMGTCM</sequence>
<reference evidence="2 3" key="1">
    <citation type="submission" date="2016-03" db="EMBL/GenBank/DDBJ databases">
        <title>Choanephora cucurbitarum.</title>
        <authorList>
            <person name="Min B."/>
            <person name="Park H."/>
            <person name="Park J.-H."/>
            <person name="Shin H.-D."/>
            <person name="Choi I.-G."/>
        </authorList>
    </citation>
    <scope>NUCLEOTIDE SEQUENCE [LARGE SCALE GENOMIC DNA]</scope>
    <source>
        <strain evidence="2 3">KUS-F28377</strain>
    </source>
</reference>
<dbReference type="AlphaFoldDB" id="A0A1C7MTY5"/>
<proteinExistence type="predicted"/>
<feature type="non-terminal residue" evidence="2">
    <location>
        <position position="1"/>
    </location>
</feature>
<keyword evidence="3" id="KW-1185">Reference proteome</keyword>
<dbReference type="Pfam" id="PF01764">
    <property type="entry name" value="Lipase_3"/>
    <property type="match status" value="1"/>
</dbReference>
<dbReference type="InterPro" id="IPR051218">
    <property type="entry name" value="Sec_MonoDiacylglyc_Lipase"/>
</dbReference>
<dbReference type="Proteomes" id="UP000093000">
    <property type="component" value="Unassembled WGS sequence"/>
</dbReference>
<dbReference type="InterPro" id="IPR002921">
    <property type="entry name" value="Fungal_lipase-type"/>
</dbReference>
<gene>
    <name evidence="2" type="primary">LIP_0</name>
    <name evidence="2" type="ORF">A0J61_11659</name>
</gene>